<comment type="subcellular location">
    <subcellularLocation>
        <location evidence="1">Membrane</location>
        <topology evidence="1">Multi-pass membrane protein</topology>
    </subcellularLocation>
</comment>
<dbReference type="InterPro" id="IPR013525">
    <property type="entry name" value="ABC2_TM"/>
</dbReference>
<dbReference type="Pfam" id="PF12698">
    <property type="entry name" value="ABC2_membrane_3"/>
    <property type="match status" value="1"/>
</dbReference>
<feature type="transmembrane region" description="Helical" evidence="5">
    <location>
        <begin position="394"/>
        <end position="412"/>
    </location>
</feature>
<evidence type="ECO:0000256" key="5">
    <source>
        <dbReference type="SAM" id="Phobius"/>
    </source>
</evidence>
<keyword evidence="2 5" id="KW-0812">Transmembrane</keyword>
<evidence type="ECO:0000313" key="8">
    <source>
        <dbReference type="Proteomes" id="UP000758611"/>
    </source>
</evidence>
<comment type="caution">
    <text evidence="7">The sequence shown here is derived from an EMBL/GenBank/DDBJ whole genome shotgun (WGS) entry which is preliminary data.</text>
</comment>
<accession>A0A930H2R2</accession>
<protein>
    <submittedName>
        <fullName evidence="7">ABC transporter permease</fullName>
    </submittedName>
</protein>
<keyword evidence="4 5" id="KW-0472">Membrane</keyword>
<evidence type="ECO:0000256" key="2">
    <source>
        <dbReference type="ARBA" id="ARBA00022692"/>
    </source>
</evidence>
<feature type="transmembrane region" description="Helical" evidence="5">
    <location>
        <begin position="16"/>
        <end position="33"/>
    </location>
</feature>
<evidence type="ECO:0000256" key="1">
    <source>
        <dbReference type="ARBA" id="ARBA00004141"/>
    </source>
</evidence>
<dbReference type="GO" id="GO:0016020">
    <property type="term" value="C:membrane"/>
    <property type="evidence" value="ECO:0007669"/>
    <property type="project" value="UniProtKB-SubCell"/>
</dbReference>
<evidence type="ECO:0000259" key="6">
    <source>
        <dbReference type="Pfam" id="PF12698"/>
    </source>
</evidence>
<feature type="transmembrane region" description="Helical" evidence="5">
    <location>
        <begin position="344"/>
        <end position="361"/>
    </location>
</feature>
<gene>
    <name evidence="7" type="ORF">HXM94_04755</name>
</gene>
<feature type="transmembrane region" description="Helical" evidence="5">
    <location>
        <begin position="316"/>
        <end position="337"/>
    </location>
</feature>
<dbReference type="Proteomes" id="UP000758611">
    <property type="component" value="Unassembled WGS sequence"/>
</dbReference>
<feature type="transmembrane region" description="Helical" evidence="5">
    <location>
        <begin position="246"/>
        <end position="272"/>
    </location>
</feature>
<feature type="domain" description="ABC-2 type transporter transmembrane" evidence="6">
    <location>
        <begin position="17"/>
        <end position="355"/>
    </location>
</feature>
<evidence type="ECO:0000313" key="7">
    <source>
        <dbReference type="EMBL" id="MBF1307070.1"/>
    </source>
</evidence>
<evidence type="ECO:0000256" key="3">
    <source>
        <dbReference type="ARBA" id="ARBA00022989"/>
    </source>
</evidence>
<dbReference type="RefSeq" id="WP_278477739.1">
    <property type="nucleotide sequence ID" value="NZ_JABZRE010000014.1"/>
</dbReference>
<evidence type="ECO:0000256" key="4">
    <source>
        <dbReference type="ARBA" id="ARBA00023136"/>
    </source>
</evidence>
<feature type="transmembrane region" description="Helical" evidence="5">
    <location>
        <begin position="207"/>
        <end position="225"/>
    </location>
</feature>
<reference evidence="7" key="1">
    <citation type="submission" date="2020-04" db="EMBL/GenBank/DDBJ databases">
        <title>Deep metagenomics examines the oral microbiome during advanced dental caries in children, revealing novel taxa and co-occurrences with host molecules.</title>
        <authorList>
            <person name="Baker J.L."/>
            <person name="Morton J.T."/>
            <person name="Dinis M."/>
            <person name="Alvarez R."/>
            <person name="Tran N.C."/>
            <person name="Knight R."/>
            <person name="Edlund A."/>
        </authorList>
    </citation>
    <scope>NUCLEOTIDE SEQUENCE</scope>
    <source>
        <strain evidence="7">JCVI_23_bin.11</strain>
    </source>
</reference>
<dbReference type="EMBL" id="JABZRE010000014">
    <property type="protein sequence ID" value="MBF1307070.1"/>
    <property type="molecule type" value="Genomic_DNA"/>
</dbReference>
<dbReference type="GO" id="GO:0140359">
    <property type="term" value="F:ABC-type transporter activity"/>
    <property type="evidence" value="ECO:0007669"/>
    <property type="project" value="InterPro"/>
</dbReference>
<dbReference type="AlphaFoldDB" id="A0A930H2R2"/>
<proteinExistence type="predicted"/>
<name>A0A930H2R2_9FIRM</name>
<keyword evidence="3 5" id="KW-1133">Transmembrane helix</keyword>
<organism evidence="7 8">
    <name type="scientific">Parvimonas micra</name>
    <dbReference type="NCBI Taxonomy" id="33033"/>
    <lineage>
        <taxon>Bacteria</taxon>
        <taxon>Bacillati</taxon>
        <taxon>Bacillota</taxon>
        <taxon>Tissierellia</taxon>
        <taxon>Tissierellales</taxon>
        <taxon>Peptoniphilaceae</taxon>
        <taxon>Parvimonas</taxon>
    </lineage>
</organism>
<sequence length="421" mass="48736">MCNLFFKYFIKQKKNILFFIMLIILGFVISSISKFENDKNTKKQIEIHESVIDDIKLSLEHFKLELKEGKLSEEDKKLNEESQKDYIKIIEIRSRMIDKIKNSDWEYLYDKELENLKDSDGEFTIIDLNNDLVKDYHINKLTVEVTFETLTYLKKHNIPSAHPLNIQRTEFEQPRTSEESNLLDYHSKKTLVGTSHRLWDFFTNNLVLIYTFIIVVTFGILFSKLEESQNKTIRFLKTSGASKFRIVSSGLFTGGILTIILGLLIPTIFFGIEFLISGSSSLKYPITTYIVKSDYYSFMSFGYKIVPISDVLTKSLILFLLYGIFIFLVTSTISTFVKSSVKSVILSFGLIATLQMFNKWYNPFSYWRVGKIADGSINILSKTITYSFDKSCKILVIGICILTILLICIAFIQDRRRNGYA</sequence>